<gene>
    <name evidence="1" type="ORF">O181_001444</name>
</gene>
<evidence type="ECO:0000313" key="1">
    <source>
        <dbReference type="EMBL" id="MBW0461729.1"/>
    </source>
</evidence>
<protein>
    <submittedName>
        <fullName evidence="1">Uncharacterized protein</fullName>
    </submittedName>
</protein>
<dbReference type="AlphaFoldDB" id="A0A9Q3BAJ0"/>
<organism evidence="1 2">
    <name type="scientific">Austropuccinia psidii MF-1</name>
    <dbReference type="NCBI Taxonomy" id="1389203"/>
    <lineage>
        <taxon>Eukaryota</taxon>
        <taxon>Fungi</taxon>
        <taxon>Dikarya</taxon>
        <taxon>Basidiomycota</taxon>
        <taxon>Pucciniomycotina</taxon>
        <taxon>Pucciniomycetes</taxon>
        <taxon>Pucciniales</taxon>
        <taxon>Sphaerophragmiaceae</taxon>
        <taxon>Austropuccinia</taxon>
    </lineage>
</organism>
<dbReference type="EMBL" id="AVOT02000211">
    <property type="protein sequence ID" value="MBW0461729.1"/>
    <property type="molecule type" value="Genomic_DNA"/>
</dbReference>
<name>A0A9Q3BAJ0_9BASI</name>
<comment type="caution">
    <text evidence="1">The sequence shown here is derived from an EMBL/GenBank/DDBJ whole genome shotgun (WGS) entry which is preliminary data.</text>
</comment>
<dbReference type="Proteomes" id="UP000765509">
    <property type="component" value="Unassembled WGS sequence"/>
</dbReference>
<reference evidence="1" key="1">
    <citation type="submission" date="2021-03" db="EMBL/GenBank/DDBJ databases">
        <title>Draft genome sequence of rust myrtle Austropuccinia psidii MF-1, a brazilian biotype.</title>
        <authorList>
            <person name="Quecine M.C."/>
            <person name="Pachon D.M.R."/>
            <person name="Bonatelli M.L."/>
            <person name="Correr F.H."/>
            <person name="Franceschini L.M."/>
            <person name="Leite T.F."/>
            <person name="Margarido G.R.A."/>
            <person name="Almeida C.A."/>
            <person name="Ferrarezi J.A."/>
            <person name="Labate C.A."/>
        </authorList>
    </citation>
    <scope>NUCLEOTIDE SEQUENCE</scope>
    <source>
        <strain evidence="1">MF-1</strain>
    </source>
</reference>
<accession>A0A9Q3BAJ0</accession>
<proteinExistence type="predicted"/>
<evidence type="ECO:0000313" key="2">
    <source>
        <dbReference type="Proteomes" id="UP000765509"/>
    </source>
</evidence>
<keyword evidence="2" id="KW-1185">Reference proteome</keyword>
<sequence>MVFPTNLLGWVLQYKQFHFDGKSLHPKPSSNSLSSSSIPIIMSFPQPPDSNSSYDGMLHNVLSNNIDPTPSSSYKNDPPSTISLDPFCIPNSINVVQESYGVQLPTFYTNSSNT</sequence>